<reference evidence="4" key="1">
    <citation type="journal article" date="2019" name="Int. J. Syst. Evol. Microbiol.">
        <title>The Global Catalogue of Microorganisms (GCM) 10K type strain sequencing project: providing services to taxonomists for standard genome sequencing and annotation.</title>
        <authorList>
            <consortium name="The Broad Institute Genomics Platform"/>
            <consortium name="The Broad Institute Genome Sequencing Center for Infectious Disease"/>
            <person name="Wu L."/>
            <person name="Ma J."/>
        </authorList>
    </citation>
    <scope>NUCLEOTIDE SEQUENCE [LARGE SCALE GENOMIC DNA]</scope>
    <source>
        <strain evidence="4">CG52</strain>
    </source>
</reference>
<evidence type="ECO:0000256" key="1">
    <source>
        <dbReference type="SAM" id="SignalP"/>
    </source>
</evidence>
<keyword evidence="1" id="KW-0732">Signal</keyword>
<dbReference type="SUPFAM" id="SSF53850">
    <property type="entry name" value="Periplasmic binding protein-like II"/>
    <property type="match status" value="1"/>
</dbReference>
<gene>
    <name evidence="3" type="ORF">ACFSE1_01615</name>
</gene>
<dbReference type="Proteomes" id="UP001597322">
    <property type="component" value="Unassembled WGS sequence"/>
</dbReference>
<dbReference type="RefSeq" id="WP_377395578.1">
    <property type="nucleotide sequence ID" value="NZ_JBHUEQ010000003.1"/>
</dbReference>
<comment type="caution">
    <text evidence="3">The sequence shown here is derived from an EMBL/GenBank/DDBJ whole genome shotgun (WGS) entry which is preliminary data.</text>
</comment>
<feature type="domain" description="ABC-type glycine betaine transport system substrate-binding" evidence="2">
    <location>
        <begin position="28"/>
        <end position="311"/>
    </location>
</feature>
<dbReference type="Gene3D" id="3.40.190.100">
    <property type="entry name" value="Glycine betaine-binding periplasmic protein, domain 2"/>
    <property type="match status" value="1"/>
</dbReference>
<dbReference type="EMBL" id="JBHUEQ010000003">
    <property type="protein sequence ID" value="MFD1744146.1"/>
    <property type="molecule type" value="Genomic_DNA"/>
</dbReference>
<evidence type="ECO:0000313" key="4">
    <source>
        <dbReference type="Proteomes" id="UP001597322"/>
    </source>
</evidence>
<accession>A0ABW4M0S8</accession>
<evidence type="ECO:0000313" key="3">
    <source>
        <dbReference type="EMBL" id="MFD1744146.1"/>
    </source>
</evidence>
<organism evidence="3 4">
    <name type="scientific">Rhizobium helianthi</name>
    <dbReference type="NCBI Taxonomy" id="1132695"/>
    <lineage>
        <taxon>Bacteria</taxon>
        <taxon>Pseudomonadati</taxon>
        <taxon>Pseudomonadota</taxon>
        <taxon>Alphaproteobacteria</taxon>
        <taxon>Hyphomicrobiales</taxon>
        <taxon>Rhizobiaceae</taxon>
        <taxon>Rhizobium/Agrobacterium group</taxon>
        <taxon>Rhizobium</taxon>
    </lineage>
</organism>
<dbReference type="InterPro" id="IPR007210">
    <property type="entry name" value="ABC_Gly_betaine_transp_sub-bd"/>
</dbReference>
<feature type="signal peptide" evidence="1">
    <location>
        <begin position="1"/>
        <end position="25"/>
    </location>
</feature>
<feature type="chain" id="PRO_5046951668" evidence="1">
    <location>
        <begin position="26"/>
        <end position="332"/>
    </location>
</feature>
<name>A0ABW4M0S8_9HYPH</name>
<sequence length="332" mass="36122">MRQSLLFAIAGTALALFSAPQAASACGEVEIASMNWESAAIAAEVDKFILEKGFGCQIRLVKGDTIPTFETMLANGKPDIAPELWVNSINERLSEAVRSGKLAQGAEILADGAVEGWWIPKFIADAHPSIRTVQDALANPQLFSKENGEGRGVVHSCPPDWACRVTTANLFRAVGAQDKGFDLLNTSSGEELEASIAKAIAAKTGWLGYYWAPTGILARHEMVKLSFDVPFDQLEWDSCTSVAGCLNPKVNSYPTSQAFTLMTAAFAQREPEISSYLQQRKWGNATVSALIAWKDDNKVSQTEAARHFLKENLGIWTRWLSPDVAEKVKSAL</sequence>
<dbReference type="Pfam" id="PF04069">
    <property type="entry name" value="OpuAC"/>
    <property type="match status" value="1"/>
</dbReference>
<dbReference type="PROSITE" id="PS51257">
    <property type="entry name" value="PROKAR_LIPOPROTEIN"/>
    <property type="match status" value="1"/>
</dbReference>
<proteinExistence type="predicted"/>
<keyword evidence="4" id="KW-1185">Reference proteome</keyword>
<evidence type="ECO:0000259" key="2">
    <source>
        <dbReference type="Pfam" id="PF04069"/>
    </source>
</evidence>
<dbReference type="Gene3D" id="3.40.190.10">
    <property type="entry name" value="Periplasmic binding protein-like II"/>
    <property type="match status" value="1"/>
</dbReference>
<protein>
    <submittedName>
        <fullName evidence="3">Glycine betaine ABC transporter substrate-binding protein</fullName>
    </submittedName>
</protein>